<keyword evidence="1" id="KW-0812">Transmembrane</keyword>
<dbReference type="RefSeq" id="WP_038992774.1">
    <property type="nucleotide sequence ID" value="NZ_BAAAWM010000001.1"/>
</dbReference>
<accession>A0ABQ0RM49</accession>
<dbReference type="InterPro" id="IPR010982">
    <property type="entry name" value="Lambda_DNA-bd_dom_sf"/>
</dbReference>
<reference evidence="3 4" key="1">
    <citation type="submission" date="2019-06" db="EMBL/GenBank/DDBJ databases">
        <title>Whole genome shotgun sequence of Glutamicibacter nicotianae NBRC 14234.</title>
        <authorList>
            <person name="Hosoyama A."/>
            <person name="Uohara A."/>
            <person name="Ohji S."/>
            <person name="Ichikawa N."/>
        </authorList>
    </citation>
    <scope>NUCLEOTIDE SEQUENCE [LARGE SCALE GENOMIC DNA]</scope>
    <source>
        <strain evidence="3 4">NBRC 14234</strain>
    </source>
</reference>
<dbReference type="SUPFAM" id="SSF47413">
    <property type="entry name" value="lambda repressor-like DNA-binding domains"/>
    <property type="match status" value="1"/>
</dbReference>
<dbReference type="Pfam" id="PF01381">
    <property type="entry name" value="HTH_3"/>
    <property type="match status" value="1"/>
</dbReference>
<dbReference type="GO" id="GO:0003677">
    <property type="term" value="F:DNA binding"/>
    <property type="evidence" value="ECO:0007669"/>
    <property type="project" value="UniProtKB-KW"/>
</dbReference>
<evidence type="ECO:0000313" key="4">
    <source>
        <dbReference type="Proteomes" id="UP000316242"/>
    </source>
</evidence>
<dbReference type="SMART" id="SM00530">
    <property type="entry name" value="HTH_XRE"/>
    <property type="match status" value="1"/>
</dbReference>
<dbReference type="CDD" id="cd00093">
    <property type="entry name" value="HTH_XRE"/>
    <property type="match status" value="1"/>
</dbReference>
<feature type="domain" description="HTH cro/C1-type" evidence="2">
    <location>
        <begin position="6"/>
        <end position="59"/>
    </location>
</feature>
<proteinExistence type="predicted"/>
<dbReference type="PROSITE" id="PS50943">
    <property type="entry name" value="HTH_CROC1"/>
    <property type="match status" value="1"/>
</dbReference>
<keyword evidence="3" id="KW-0238">DNA-binding</keyword>
<evidence type="ECO:0000313" key="3">
    <source>
        <dbReference type="EMBL" id="GEC12873.1"/>
    </source>
</evidence>
<dbReference type="Proteomes" id="UP000316242">
    <property type="component" value="Unassembled WGS sequence"/>
</dbReference>
<organism evidence="3 4">
    <name type="scientific">Glutamicibacter nicotianae</name>
    <name type="common">Arthrobacter nicotianae</name>
    <dbReference type="NCBI Taxonomy" id="37929"/>
    <lineage>
        <taxon>Bacteria</taxon>
        <taxon>Bacillati</taxon>
        <taxon>Actinomycetota</taxon>
        <taxon>Actinomycetes</taxon>
        <taxon>Micrococcales</taxon>
        <taxon>Micrococcaceae</taxon>
        <taxon>Glutamicibacter</taxon>
    </lineage>
</organism>
<keyword evidence="4" id="KW-1185">Reference proteome</keyword>
<feature type="transmembrane region" description="Helical" evidence="1">
    <location>
        <begin position="119"/>
        <end position="140"/>
    </location>
</feature>
<keyword evidence="1" id="KW-0472">Membrane</keyword>
<protein>
    <submittedName>
        <fullName evidence="3">DNA-binding protein</fullName>
    </submittedName>
</protein>
<dbReference type="EMBL" id="BJNE01000008">
    <property type="protein sequence ID" value="GEC12873.1"/>
    <property type="molecule type" value="Genomic_DNA"/>
</dbReference>
<dbReference type="Gene3D" id="1.10.260.40">
    <property type="entry name" value="lambda repressor-like DNA-binding domains"/>
    <property type="match status" value="1"/>
</dbReference>
<comment type="caution">
    <text evidence="3">The sequence shown here is derived from an EMBL/GenBank/DDBJ whole genome shotgun (WGS) entry which is preliminary data.</text>
</comment>
<feature type="transmembrane region" description="Helical" evidence="1">
    <location>
        <begin position="93"/>
        <end position="113"/>
    </location>
</feature>
<sequence>MNESRIAQLRRIKGWTQERLAAESGITVRTVQRLEAGNDASLETISQVAKALDVPVGDLFTSVQTPKFSEAVDGLEARTQADQERRDSVTKGILLVFRGVGILVTFGTVILATTGNFGWYIWLLIPVYWGVGKLLLEAVFRLSLDPKLDAKYPLSRANRKLLS</sequence>
<dbReference type="InterPro" id="IPR001387">
    <property type="entry name" value="Cro/C1-type_HTH"/>
</dbReference>
<evidence type="ECO:0000259" key="2">
    <source>
        <dbReference type="PROSITE" id="PS50943"/>
    </source>
</evidence>
<gene>
    <name evidence="3" type="ORF">ANI01nite_20760</name>
</gene>
<name>A0ABQ0RM49_GLUNI</name>
<keyword evidence="1" id="KW-1133">Transmembrane helix</keyword>
<evidence type="ECO:0000256" key="1">
    <source>
        <dbReference type="SAM" id="Phobius"/>
    </source>
</evidence>